<evidence type="ECO:0008006" key="3">
    <source>
        <dbReference type="Google" id="ProtNLM"/>
    </source>
</evidence>
<dbReference type="VEuPathDB" id="FungiDB:H257_09095"/>
<reference evidence="1 2" key="1">
    <citation type="submission" date="2018-08" db="EMBL/GenBank/DDBJ databases">
        <title>Aphanomyces genome sequencing and annotation.</title>
        <authorList>
            <person name="Minardi D."/>
            <person name="Oidtmann B."/>
            <person name="Van Der Giezen M."/>
            <person name="Studholme D.J."/>
        </authorList>
    </citation>
    <scope>NUCLEOTIDE SEQUENCE [LARGE SCALE GENOMIC DNA]</scope>
    <source>
        <strain evidence="1 2">D2</strain>
    </source>
</reference>
<dbReference type="Proteomes" id="UP000266643">
    <property type="component" value="Unassembled WGS sequence"/>
</dbReference>
<evidence type="ECO:0000313" key="1">
    <source>
        <dbReference type="EMBL" id="RHY54162.1"/>
    </source>
</evidence>
<gene>
    <name evidence="1" type="ORF">DYB30_009745</name>
</gene>
<evidence type="ECO:0000313" key="2">
    <source>
        <dbReference type="Proteomes" id="UP000266643"/>
    </source>
</evidence>
<organism evidence="1 2">
    <name type="scientific">Aphanomyces astaci</name>
    <name type="common">Crayfish plague agent</name>
    <dbReference type="NCBI Taxonomy" id="112090"/>
    <lineage>
        <taxon>Eukaryota</taxon>
        <taxon>Sar</taxon>
        <taxon>Stramenopiles</taxon>
        <taxon>Oomycota</taxon>
        <taxon>Saprolegniomycetes</taxon>
        <taxon>Saprolegniales</taxon>
        <taxon>Verrucalvaceae</taxon>
        <taxon>Aphanomyces</taxon>
    </lineage>
</organism>
<accession>A0A397CXZ5</accession>
<dbReference type="AlphaFoldDB" id="A0A397CXZ5"/>
<name>A0A397CXZ5_APHAT</name>
<dbReference type="EMBL" id="QUTD01006661">
    <property type="protein sequence ID" value="RHY54162.1"/>
    <property type="molecule type" value="Genomic_DNA"/>
</dbReference>
<sequence length="382" mass="42860">MPTGCLKCGDTAHLHDKCPGASAEDSQNQVRMVAKRMQNGKALKPKAKKLPDSLMTANKKWREEQGQSRWDETVQTTHLPTALVGSAVRNLPVTAKKTVELRSTLSTAAGQVKLPGKQLFYVVDDNDELIVRKYALKSIGLDIDRLLEQVAVRQIHEDGDNIGDPGADEDIAFGVSVWELRSNDKQLDVEAENLYKVATTSANAADQAQAAAFKQLQGNVVDAATKAVWGTKFRGTDLPANVKAMELRLKTDAHPYRCKPRKDLLYKNFLIRIDDILVWANTFDEYVSVMRAVFDVHSTYTKPNDHDGRVLLEGFETKLWPKMQLLMQDKPTRIYGNPTAWCNDMLSIEFLRHHFGSREDMDKRVLMAWDSFSGHFTAGVEA</sequence>
<dbReference type="VEuPathDB" id="FungiDB:H257_09094"/>
<comment type="caution">
    <text evidence="1">The sequence shown here is derived from an EMBL/GenBank/DDBJ whole genome shotgun (WGS) entry which is preliminary data.</text>
</comment>
<protein>
    <recommendedName>
        <fullName evidence="3">CCHC-type domain-containing protein</fullName>
    </recommendedName>
</protein>
<proteinExistence type="predicted"/>